<gene>
    <name evidence="7" type="ORF">AK830_g9538</name>
</gene>
<keyword evidence="8" id="KW-1185">Reference proteome</keyword>
<dbReference type="PANTHER" id="PTHR47992">
    <property type="entry name" value="PROTEIN PHOSPHATASE"/>
    <property type="match status" value="1"/>
</dbReference>
<dbReference type="Gene3D" id="3.60.40.10">
    <property type="entry name" value="PPM-type phosphatase domain"/>
    <property type="match status" value="1"/>
</dbReference>
<dbReference type="InterPro" id="IPR000222">
    <property type="entry name" value="PP2C_BS"/>
</dbReference>
<dbReference type="STRING" id="78410.A0A0P7ART4"/>
<dbReference type="GO" id="GO:0046872">
    <property type="term" value="F:metal ion binding"/>
    <property type="evidence" value="ECO:0007669"/>
    <property type="project" value="UniProtKB-KW"/>
</dbReference>
<dbReference type="AlphaFoldDB" id="A0A0P7ART4"/>
<keyword evidence="2 4" id="KW-0378">Hydrolase</keyword>
<evidence type="ECO:0000256" key="3">
    <source>
        <dbReference type="ARBA" id="ARBA00022912"/>
    </source>
</evidence>
<dbReference type="SMART" id="SM00332">
    <property type="entry name" value="PP2Cc"/>
    <property type="match status" value="1"/>
</dbReference>
<dbReference type="SUPFAM" id="SSF81606">
    <property type="entry name" value="PP2C-like"/>
    <property type="match status" value="1"/>
</dbReference>
<dbReference type="PROSITE" id="PS51746">
    <property type="entry name" value="PPM_2"/>
    <property type="match status" value="1"/>
</dbReference>
<dbReference type="Proteomes" id="UP000050424">
    <property type="component" value="Unassembled WGS sequence"/>
</dbReference>
<name>A0A0P7ART4_9HYPO</name>
<dbReference type="Pfam" id="PF00481">
    <property type="entry name" value="PP2C"/>
    <property type="match status" value="1"/>
</dbReference>
<dbReference type="InterPro" id="IPR001932">
    <property type="entry name" value="PPM-type_phosphatase-like_dom"/>
</dbReference>
<dbReference type="PROSITE" id="PS01032">
    <property type="entry name" value="PPM_1"/>
    <property type="match status" value="1"/>
</dbReference>
<dbReference type="CDD" id="cd00143">
    <property type="entry name" value="PP2Cc"/>
    <property type="match status" value="1"/>
</dbReference>
<dbReference type="GO" id="GO:0004722">
    <property type="term" value="F:protein serine/threonine phosphatase activity"/>
    <property type="evidence" value="ECO:0007669"/>
    <property type="project" value="InterPro"/>
</dbReference>
<feature type="domain" description="PPM-type phosphatase" evidence="6">
    <location>
        <begin position="153"/>
        <end position="494"/>
    </location>
</feature>
<dbReference type="InterPro" id="IPR015655">
    <property type="entry name" value="PP2C"/>
</dbReference>
<dbReference type="EMBL" id="LKCW01000179">
    <property type="protein sequence ID" value="KPM37042.1"/>
    <property type="molecule type" value="Genomic_DNA"/>
</dbReference>
<proteinExistence type="inferred from homology"/>
<sequence>MIRRPAGTAWTARALLNRGVRTPSPARKRFSSAGAPKASGQTPEKPILVGEASAPKGSPTQWKRYLVLGAVASVSWLTYDQLRATASASVPPIKDVASEDLIAVESPVKVLDLAAADVILRREAGSFVFEGEDKGKGRVDVVRVSSNNPVEDEWDLAVARGLEGAKMVFYGVYDGHAGWATSRVLKEALVPYVSTALSKLPADTPHNLVDDAIKNAFVRLDDRITAKATDALKAGHAPGSAEVISAIAPAIAGSCALLSIYDPAASTLRTAVTGDSRAVRGAWSPTANGYSADVLSRDQTGFNPDEVERIDREHPGEKDDILSPASGRLLGLAVTRAFGDHRWKWPRDLIVAAKDDFYGTSPRPKYLTPPYMSARPEVTTRQVRGEDFVILASDGLWDMMTNKDAVECVSRWLAAKKAGRPEPTTETKHVGGLDDGWEATPEHFVIEDLDSAAVCLVKNALGGSRRGLFLGALSTYAPLSRNVRDDITVQVVFFKDPYANKA</sequence>
<reference evidence="7 8" key="1">
    <citation type="submission" date="2015-09" db="EMBL/GenBank/DDBJ databases">
        <title>Draft genome of a European isolate of the apple canker pathogen Neonectria ditissima.</title>
        <authorList>
            <person name="Gomez-Cortecero A."/>
            <person name="Harrison R.J."/>
            <person name="Armitage A.D."/>
        </authorList>
    </citation>
    <scope>NUCLEOTIDE SEQUENCE [LARGE SCALE GENOMIC DNA]</scope>
    <source>
        <strain evidence="7 8">R09/05</strain>
    </source>
</reference>
<keyword evidence="3 4" id="KW-0904">Protein phosphatase</keyword>
<evidence type="ECO:0000256" key="4">
    <source>
        <dbReference type="RuleBase" id="RU003465"/>
    </source>
</evidence>
<feature type="region of interest" description="Disordered" evidence="5">
    <location>
        <begin position="22"/>
        <end position="58"/>
    </location>
</feature>
<evidence type="ECO:0000256" key="5">
    <source>
        <dbReference type="SAM" id="MobiDB-lite"/>
    </source>
</evidence>
<dbReference type="InterPro" id="IPR036457">
    <property type="entry name" value="PPM-type-like_dom_sf"/>
</dbReference>
<protein>
    <recommendedName>
        <fullName evidence="6">PPM-type phosphatase domain-containing protein</fullName>
    </recommendedName>
</protein>
<dbReference type="OrthoDB" id="420076at2759"/>
<accession>A0A0P7ART4</accession>
<keyword evidence="1" id="KW-0479">Metal-binding</keyword>
<evidence type="ECO:0000313" key="8">
    <source>
        <dbReference type="Proteomes" id="UP000050424"/>
    </source>
</evidence>
<evidence type="ECO:0000256" key="2">
    <source>
        <dbReference type="ARBA" id="ARBA00022801"/>
    </source>
</evidence>
<evidence type="ECO:0000259" key="6">
    <source>
        <dbReference type="PROSITE" id="PS51746"/>
    </source>
</evidence>
<comment type="similarity">
    <text evidence="4">Belongs to the PP2C family.</text>
</comment>
<evidence type="ECO:0000256" key="1">
    <source>
        <dbReference type="ARBA" id="ARBA00022723"/>
    </source>
</evidence>
<organism evidence="7 8">
    <name type="scientific">Neonectria ditissima</name>
    <dbReference type="NCBI Taxonomy" id="78410"/>
    <lineage>
        <taxon>Eukaryota</taxon>
        <taxon>Fungi</taxon>
        <taxon>Dikarya</taxon>
        <taxon>Ascomycota</taxon>
        <taxon>Pezizomycotina</taxon>
        <taxon>Sordariomycetes</taxon>
        <taxon>Hypocreomycetidae</taxon>
        <taxon>Hypocreales</taxon>
        <taxon>Nectriaceae</taxon>
        <taxon>Neonectria</taxon>
    </lineage>
</organism>
<comment type="caution">
    <text evidence="7">The sequence shown here is derived from an EMBL/GenBank/DDBJ whole genome shotgun (WGS) entry which is preliminary data.</text>
</comment>
<evidence type="ECO:0000313" key="7">
    <source>
        <dbReference type="EMBL" id="KPM37042.1"/>
    </source>
</evidence>